<evidence type="ECO:0000256" key="2">
    <source>
        <dbReference type="ARBA" id="ARBA00023136"/>
    </source>
</evidence>
<sequence>MTRILFLVSLLTMSLFAAGGELALYVLKDGKPLPTQEVVIMNLSAAEAEAAKPETMTFTTDAQGYLGTILPEGNYQLQLLATEDGAPQAFVKKNFLIAADKQTQIILSLKSDKTLLFADVEAPEGNVTQRDAKQDVVKVNGTVALTLLSSEDEKPVAGARVFVPGIKINAVSDAQGHVVIDLPEGNRTLSIIHTSYSSQNVKVTVLPKEMVSRTVELSPAAMELEEFVVLAPHIEGSVAAAITEERNSDAVGNVLGSEQFSKSGDSSVAAALKRVSGITIVGGKYVYVRGLGDRYSTVMLNDLHVPSPEPTKRVVPLDIFPTSVVESITIQKSYTGDLPASFGGGTVLIKSKEIPAGNEGYASIAVEAIMNSNTGSKATTNGDNSVPLPSSALSGGNNVGGWAVTQDVLHSRSLNRESTTLPPGGKLEVAAGKSYAFSDDLSVGASGTVYYKNTSDNDKTEYNKFFYDINTGSIYHDNHTTADVTTFKEELSGMVNLGVNYLENQKFKYTFFATMQTSDKTTLSSVDYTGSSEDREKTYYEYVETGLTMHQISGSNELRFGSGTDGYFDNLKIDWAYETAEAYRDEPGTVEYNYLHQTSGLNWDRKNWYYYFILNDTVDNVRGDFTLPFEFNGNENYTKAGVFVYSKERDFDSRRFKMLSSNFSDMPEDMDTIYQKYANDLDFSASYRLTDSYRATQDVTAFYLKQLLSVTHDFDIVASVRQEDSSQQLFDAAASYAPLETSDLFPSLGATYRFDNDAMQLRFAYAKSISRPDFREFSNSRYKDPVTENIVFGNPGLNATYIDHYDLKYEWYMEADEMFSMALFAKMFDNPIEKVIKRDDSQDNTFLETYINADSATSYGVEVDLRKRFGFVSDSLSNLLFATNVALIQSEIKLPKTDATDPFYSYINTLTSKKRAMQGQSPYVVNLTFGYDNADTGDSALFLFNQIGERIVSLGTEKNKDVYEQPFAKLDFVTQWKLNNYFFKDSDLIYSVKFKAKNLLDSKLEYKQGDLTTASTTPGQEFSLQFKIAY</sequence>
<dbReference type="Pfam" id="PF13715">
    <property type="entry name" value="CarbopepD_reg_2"/>
    <property type="match status" value="1"/>
</dbReference>
<organism evidence="5 6">
    <name type="scientific">Sulfurimonas diazotrophicus</name>
    <dbReference type="NCBI Taxonomy" id="3131939"/>
    <lineage>
        <taxon>Bacteria</taxon>
        <taxon>Pseudomonadati</taxon>
        <taxon>Campylobacterota</taxon>
        <taxon>Epsilonproteobacteria</taxon>
        <taxon>Campylobacterales</taxon>
        <taxon>Sulfurimonadaceae</taxon>
        <taxon>Sulfurimonas</taxon>
    </lineage>
</organism>
<dbReference type="Gene3D" id="2.60.40.1120">
    <property type="entry name" value="Carboxypeptidase-like, regulatory domain"/>
    <property type="match status" value="1"/>
</dbReference>
<dbReference type="SUPFAM" id="SSF49464">
    <property type="entry name" value="Carboxypeptidase regulatory domain-like"/>
    <property type="match status" value="1"/>
</dbReference>
<dbReference type="InterPro" id="IPR036942">
    <property type="entry name" value="Beta-barrel_TonB_sf"/>
</dbReference>
<dbReference type="InterPro" id="IPR008969">
    <property type="entry name" value="CarboxyPept-like_regulatory"/>
</dbReference>
<dbReference type="PANTHER" id="PTHR40980:SF5">
    <property type="entry name" value="TONB-DEPENDENT RECEPTOR"/>
    <property type="match status" value="1"/>
</dbReference>
<dbReference type="PANTHER" id="PTHR40980">
    <property type="entry name" value="PLUG DOMAIN-CONTAINING PROTEIN"/>
    <property type="match status" value="1"/>
</dbReference>
<dbReference type="InterPro" id="IPR012910">
    <property type="entry name" value="Plug_dom"/>
</dbReference>
<dbReference type="RefSeq" id="WP_345972255.1">
    <property type="nucleotide sequence ID" value="NZ_CP147920.1"/>
</dbReference>
<keyword evidence="2" id="KW-0472">Membrane</keyword>
<evidence type="ECO:0000256" key="1">
    <source>
        <dbReference type="ARBA" id="ARBA00004442"/>
    </source>
</evidence>
<evidence type="ECO:0000313" key="6">
    <source>
        <dbReference type="Proteomes" id="UP001447842"/>
    </source>
</evidence>
<dbReference type="Pfam" id="PF07715">
    <property type="entry name" value="Plug"/>
    <property type="match status" value="1"/>
</dbReference>
<proteinExistence type="predicted"/>
<comment type="subcellular location">
    <subcellularLocation>
        <location evidence="1">Cell outer membrane</location>
    </subcellularLocation>
</comment>
<dbReference type="Gene3D" id="2.170.130.10">
    <property type="entry name" value="TonB-dependent receptor, plug domain"/>
    <property type="match status" value="1"/>
</dbReference>
<keyword evidence="3" id="KW-0998">Cell outer membrane</keyword>
<dbReference type="SUPFAM" id="SSF56935">
    <property type="entry name" value="Porins"/>
    <property type="match status" value="1"/>
</dbReference>
<dbReference type="Gene3D" id="2.40.170.20">
    <property type="entry name" value="TonB-dependent receptor, beta-barrel domain"/>
    <property type="match status" value="1"/>
</dbReference>
<evidence type="ECO:0000313" key="5">
    <source>
        <dbReference type="EMBL" id="XAU14556.1"/>
    </source>
</evidence>
<accession>A0ABZ3HA49</accession>
<dbReference type="InterPro" id="IPR037066">
    <property type="entry name" value="Plug_dom_sf"/>
</dbReference>
<gene>
    <name evidence="5" type="ORF">WCY31_09910</name>
</gene>
<dbReference type="Proteomes" id="UP001447842">
    <property type="component" value="Chromosome"/>
</dbReference>
<feature type="domain" description="TonB-dependent receptor plug" evidence="4">
    <location>
        <begin position="252"/>
        <end position="335"/>
    </location>
</feature>
<protein>
    <submittedName>
        <fullName evidence="5">Carboxypeptidase-like regulatory domain-containing protein</fullName>
    </submittedName>
</protein>
<evidence type="ECO:0000256" key="3">
    <source>
        <dbReference type="ARBA" id="ARBA00023237"/>
    </source>
</evidence>
<reference evidence="5 6" key="1">
    <citation type="submission" date="2024-03" db="EMBL/GenBank/DDBJ databases">
        <title>Sulfurimonas sp. HSL3-1.</title>
        <authorList>
            <person name="Wang S."/>
        </authorList>
    </citation>
    <scope>NUCLEOTIDE SEQUENCE [LARGE SCALE GENOMIC DNA]</scope>
    <source>
        <strain evidence="5 6">HSL3-1</strain>
    </source>
</reference>
<dbReference type="EMBL" id="CP147920">
    <property type="protein sequence ID" value="XAU14556.1"/>
    <property type="molecule type" value="Genomic_DNA"/>
</dbReference>
<keyword evidence="6" id="KW-1185">Reference proteome</keyword>
<evidence type="ECO:0000259" key="4">
    <source>
        <dbReference type="Pfam" id="PF07715"/>
    </source>
</evidence>
<name>A0ABZ3HA49_9BACT</name>